<dbReference type="EMBL" id="JACQAY010000019">
    <property type="protein sequence ID" value="MBI3538731.1"/>
    <property type="molecule type" value="Genomic_DNA"/>
</dbReference>
<dbReference type="PROSITE" id="PS51257">
    <property type="entry name" value="PROKAR_LIPOPROTEIN"/>
    <property type="match status" value="1"/>
</dbReference>
<feature type="signal peptide" evidence="2">
    <location>
        <begin position="1"/>
        <end position="24"/>
    </location>
</feature>
<name>A0A9D6QJ06_UNCEI</name>
<organism evidence="3 4">
    <name type="scientific">Eiseniibacteriota bacterium</name>
    <dbReference type="NCBI Taxonomy" id="2212470"/>
    <lineage>
        <taxon>Bacteria</taxon>
        <taxon>Candidatus Eiseniibacteriota</taxon>
    </lineage>
</organism>
<evidence type="ECO:0000313" key="4">
    <source>
        <dbReference type="Proteomes" id="UP000807850"/>
    </source>
</evidence>
<dbReference type="Proteomes" id="UP000807850">
    <property type="component" value="Unassembled WGS sequence"/>
</dbReference>
<keyword evidence="2" id="KW-0732">Signal</keyword>
<evidence type="ECO:0000256" key="2">
    <source>
        <dbReference type="SAM" id="SignalP"/>
    </source>
</evidence>
<evidence type="ECO:0000313" key="3">
    <source>
        <dbReference type="EMBL" id="MBI3538731.1"/>
    </source>
</evidence>
<reference evidence="3" key="1">
    <citation type="submission" date="2020-07" db="EMBL/GenBank/DDBJ databases">
        <title>Huge and variable diversity of episymbiotic CPR bacteria and DPANN archaea in groundwater ecosystems.</title>
        <authorList>
            <person name="He C.Y."/>
            <person name="Keren R."/>
            <person name="Whittaker M."/>
            <person name="Farag I.F."/>
            <person name="Doudna J."/>
            <person name="Cate J.H.D."/>
            <person name="Banfield J.F."/>
        </authorList>
    </citation>
    <scope>NUCLEOTIDE SEQUENCE</scope>
    <source>
        <strain evidence="3">NC_groundwater_928_Pr1_S-0.2um_72_17</strain>
    </source>
</reference>
<evidence type="ECO:0000256" key="1">
    <source>
        <dbReference type="SAM" id="MobiDB-lite"/>
    </source>
</evidence>
<sequence length="315" mass="33941">MPASHRFALTVPLLLAILLTGCSKQTTPVTPAGAGAANPQGQVASVMSDNPTLIDDDASEPTDPTSASATPAEISATAGTSAAIRPLTFWRTIRDVERRFEFAFSDTDSTGQPTRAVVTIHKYFTGSFNILVADSVGEGSPPAAHVIHKPLADHWVRRILLRRVFLADEGERPVWRIVATSGVRITSKDATSHIVSVRVQSAGLDTTITDPLAFIRLRAILKLDPASPVTLTVTTGRADDVVLLYTRDRRTRFHANGDDTYTAMFQAPDLLGVHHFGVDALSHGTLFDDTAPYDSQAWIEPYIVHPIVIASGTPD</sequence>
<proteinExistence type="predicted"/>
<feature type="chain" id="PRO_5038506327" evidence="2">
    <location>
        <begin position="25"/>
        <end position="315"/>
    </location>
</feature>
<feature type="compositionally biased region" description="Polar residues" evidence="1">
    <location>
        <begin position="39"/>
        <end position="51"/>
    </location>
</feature>
<dbReference type="AlphaFoldDB" id="A0A9D6QJ06"/>
<protein>
    <submittedName>
        <fullName evidence="3">Uncharacterized protein</fullName>
    </submittedName>
</protein>
<accession>A0A9D6QJ06</accession>
<comment type="caution">
    <text evidence="3">The sequence shown here is derived from an EMBL/GenBank/DDBJ whole genome shotgun (WGS) entry which is preliminary data.</text>
</comment>
<feature type="region of interest" description="Disordered" evidence="1">
    <location>
        <begin position="30"/>
        <end position="74"/>
    </location>
</feature>
<gene>
    <name evidence="3" type="ORF">HY076_00455</name>
</gene>